<dbReference type="Pfam" id="PF19769">
    <property type="entry name" value="CPxCG_zf"/>
    <property type="match status" value="1"/>
</dbReference>
<sequence length="205" mass="23252">MKCPNCGSRDLEILKSETEIKKHKEIKRALFRCRKCDTVFRDVLGREIPIKINVIVSKYEKSWKEKIFVLPSKKFSVGDIIQTESGASKITSIEKSDGTRVKKCKAQDIDTLWTVTLEKPARIGLSIDFGGEILSKKLEVDRNLTFGIGDTIKIGKHVVKIRAIRTKKKTIRTGSDKAKNIKRLYTVPLKPDAPYKYDLTSLVIS</sequence>
<keyword evidence="2" id="KW-1185">Reference proteome</keyword>
<dbReference type="Proteomes" id="UP000002315">
    <property type="component" value="Chromosome"/>
</dbReference>
<name>E3GXH5_METFV</name>
<dbReference type="KEGG" id="mfv:Mfer_0204"/>
<dbReference type="PIRSF" id="PIRSF015877">
    <property type="entry name" value="UCP015877"/>
    <property type="match status" value="1"/>
</dbReference>
<evidence type="ECO:0000313" key="2">
    <source>
        <dbReference type="Proteomes" id="UP000002315"/>
    </source>
</evidence>
<evidence type="ECO:0000313" key="1">
    <source>
        <dbReference type="EMBL" id="ADP77007.1"/>
    </source>
</evidence>
<gene>
    <name evidence="1" type="ordered locus">Mfer_0204</name>
</gene>
<dbReference type="InterPro" id="IPR012041">
    <property type="entry name" value="Znf_CPxCG-like"/>
</dbReference>
<reference evidence="1 2" key="1">
    <citation type="journal article" date="2010" name="Stand. Genomic Sci.">
        <title>Complete genome sequence of Methanothermus fervidus type strain (V24S).</title>
        <authorList>
            <person name="Anderson I."/>
            <person name="Djao O.D."/>
            <person name="Misra M."/>
            <person name="Chertkov O."/>
            <person name="Nolan M."/>
            <person name="Lucas S."/>
            <person name="Lapidus A."/>
            <person name="Del Rio T.G."/>
            <person name="Tice H."/>
            <person name="Cheng J.F."/>
            <person name="Tapia R."/>
            <person name="Han C."/>
            <person name="Goodwin L."/>
            <person name="Pitluck S."/>
            <person name="Liolios K."/>
            <person name="Ivanova N."/>
            <person name="Mavromatis K."/>
            <person name="Mikhailova N."/>
            <person name="Pati A."/>
            <person name="Brambilla E."/>
            <person name="Chen A."/>
            <person name="Palaniappan K."/>
            <person name="Land M."/>
            <person name="Hauser L."/>
            <person name="Chang Y.J."/>
            <person name="Jeffries C.D."/>
            <person name="Sikorski J."/>
            <person name="Spring S."/>
            <person name="Rohde M."/>
            <person name="Eichinger K."/>
            <person name="Huber H."/>
            <person name="Wirth R."/>
            <person name="Goker M."/>
            <person name="Detter J.C."/>
            <person name="Woyke T."/>
            <person name="Bristow J."/>
            <person name="Eisen J.A."/>
            <person name="Markowitz V."/>
            <person name="Hugenholtz P."/>
            <person name="Klenk H.P."/>
            <person name="Kyrpides N.C."/>
        </authorList>
    </citation>
    <scope>NUCLEOTIDE SEQUENCE [LARGE SCALE GENOMIC DNA]</scope>
    <source>
        <strain evidence="2">ATCC 43054 / DSM 2088 / JCM 10308 / V24 S</strain>
    </source>
</reference>
<dbReference type="STRING" id="523846.Mfer_0204"/>
<organism evidence="1 2">
    <name type="scientific">Methanothermus fervidus (strain ATCC 43054 / DSM 2088 / JCM 10308 / V24 S)</name>
    <dbReference type="NCBI Taxonomy" id="523846"/>
    <lineage>
        <taxon>Archaea</taxon>
        <taxon>Methanobacteriati</taxon>
        <taxon>Methanobacteriota</taxon>
        <taxon>Methanomada group</taxon>
        <taxon>Methanobacteria</taxon>
        <taxon>Methanobacteriales</taxon>
        <taxon>Methanothermaceae</taxon>
        <taxon>Methanothermus</taxon>
    </lineage>
</organism>
<dbReference type="PANTHER" id="PTHR42195">
    <property type="entry name" value="UCP015877 FAMILY PROTEIN"/>
    <property type="match status" value="1"/>
</dbReference>
<dbReference type="OrthoDB" id="23364at2157"/>
<dbReference type="PANTHER" id="PTHR42195:SF1">
    <property type="entry name" value="ZINC FINGER PROTEIN"/>
    <property type="match status" value="1"/>
</dbReference>
<proteinExistence type="predicted"/>
<dbReference type="EMBL" id="CP002278">
    <property type="protein sequence ID" value="ADP77007.1"/>
    <property type="molecule type" value="Genomic_DNA"/>
</dbReference>
<accession>E3GXH5</accession>
<protein>
    <submittedName>
        <fullName evidence="1">Uncharacterized protein</fullName>
    </submittedName>
</protein>
<dbReference type="HOGENOM" id="CLU_110112_1_0_2"/>
<dbReference type="AlphaFoldDB" id="E3GXH5"/>